<dbReference type="Pfam" id="PF16976">
    <property type="entry name" value="RcpC"/>
    <property type="match status" value="1"/>
</dbReference>
<reference evidence="3" key="1">
    <citation type="submission" date="2022-10" db="EMBL/GenBank/DDBJ databases">
        <title>Genome sequence of Actinomyces israelii ATCC 10048.</title>
        <authorList>
            <person name="Watt R.M."/>
            <person name="Tong W.M."/>
        </authorList>
    </citation>
    <scope>NUCLEOTIDE SEQUENCE</scope>
    <source>
        <strain evidence="3">ATCC 10048</strain>
    </source>
</reference>
<feature type="domain" description="SAF" evidence="2">
    <location>
        <begin position="41"/>
        <end position="103"/>
    </location>
</feature>
<evidence type="ECO:0000313" key="3">
    <source>
        <dbReference type="EMBL" id="MCZ0856672.1"/>
    </source>
</evidence>
<dbReference type="Gene3D" id="3.90.1210.10">
    <property type="entry name" value="Antifreeze-like/N-acetylneuraminic acid synthase C-terminal domain"/>
    <property type="match status" value="1"/>
</dbReference>
<dbReference type="Proteomes" id="UP001072034">
    <property type="component" value="Unassembled WGS sequence"/>
</dbReference>
<dbReference type="Pfam" id="PF08666">
    <property type="entry name" value="SAF"/>
    <property type="match status" value="1"/>
</dbReference>
<organism evidence="3 4">
    <name type="scientific">Actinomyces israelii</name>
    <dbReference type="NCBI Taxonomy" id="1659"/>
    <lineage>
        <taxon>Bacteria</taxon>
        <taxon>Bacillati</taxon>
        <taxon>Actinomycetota</taxon>
        <taxon>Actinomycetes</taxon>
        <taxon>Actinomycetales</taxon>
        <taxon>Actinomycetaceae</taxon>
        <taxon>Actinomyces</taxon>
    </lineage>
</organism>
<dbReference type="SMART" id="SM00858">
    <property type="entry name" value="SAF"/>
    <property type="match status" value="1"/>
</dbReference>
<protein>
    <submittedName>
        <fullName evidence="3">Flp pilus assembly protein CpaB</fullName>
    </submittedName>
</protein>
<dbReference type="NCBIfam" id="TIGR03177">
    <property type="entry name" value="pilus_cpaB"/>
    <property type="match status" value="1"/>
</dbReference>
<feature type="compositionally biased region" description="Polar residues" evidence="1">
    <location>
        <begin position="220"/>
        <end position="230"/>
    </location>
</feature>
<dbReference type="EMBL" id="JAPTMY010000002">
    <property type="protein sequence ID" value="MCZ0856672.1"/>
    <property type="molecule type" value="Genomic_DNA"/>
</dbReference>
<proteinExistence type="predicted"/>
<keyword evidence="4" id="KW-1185">Reference proteome</keyword>
<dbReference type="InterPro" id="IPR013974">
    <property type="entry name" value="SAF"/>
</dbReference>
<evidence type="ECO:0000256" key="1">
    <source>
        <dbReference type="SAM" id="MobiDB-lite"/>
    </source>
</evidence>
<evidence type="ECO:0000259" key="2">
    <source>
        <dbReference type="SMART" id="SM00858"/>
    </source>
</evidence>
<dbReference type="RefSeq" id="WP_268916400.1">
    <property type="nucleotide sequence ID" value="NZ_JAPTMY010000002.1"/>
</dbReference>
<accession>A0ABT4I4J6</accession>
<evidence type="ECO:0000313" key="4">
    <source>
        <dbReference type="Proteomes" id="UP001072034"/>
    </source>
</evidence>
<dbReference type="InterPro" id="IPR017592">
    <property type="entry name" value="Pilus_assmbl_Flp-typ_CpaB"/>
</dbReference>
<sequence>MNPRQRRGVLLILVTILGAILTFVAVFNYVQSVSSQVGPKTTVLELSKDVTELQEVTAEDVTAVEVPERWIPEDAVHSLSDFEGKVTASSYSKGAVLQASMLQDPPQLSEGYREVTIMVDAETGVAGKVAPGSRVDVVSTMEDPNTKQQTAQVIIQNALITDVGVATKVEDENSSGDFTESEAVPVTFSLTPEDSLKLAYAESFSKKVRLLLRREGDDGSVSNPEYSTGASAAPGGNQ</sequence>
<name>A0ABT4I4J6_9ACTO</name>
<gene>
    <name evidence="3" type="primary">cpaB</name>
    <name evidence="3" type="ORF">OHJ16_01225</name>
</gene>
<comment type="caution">
    <text evidence="3">The sequence shown here is derived from an EMBL/GenBank/DDBJ whole genome shotgun (WGS) entry which is preliminary data.</text>
</comment>
<dbReference type="CDD" id="cd11614">
    <property type="entry name" value="SAF_CpaB_FlgA_like"/>
    <property type="match status" value="1"/>
</dbReference>
<dbReference type="InterPro" id="IPR031571">
    <property type="entry name" value="RcpC_dom"/>
</dbReference>
<feature type="region of interest" description="Disordered" evidence="1">
    <location>
        <begin position="215"/>
        <end position="238"/>
    </location>
</feature>